<protein>
    <submittedName>
        <fullName evidence="1">Uncharacterized protein</fullName>
    </submittedName>
</protein>
<dbReference type="EMBL" id="CP015118">
    <property type="protein sequence ID" value="ARN19522.1"/>
    <property type="molecule type" value="Genomic_DNA"/>
</dbReference>
<sequence length="161" mass="17497">MPLVAPNLESAPIPPAVLARGASRSAGDADSDRQFVAMLRSFRETGGLARGDEVAELLAQRGSGDVSRLARWIVSREAIGFDWRGEVWVPLFQFELGSMTLRPEARQVAAELHAVCDPWALAEWFSTPNVWLGERTPADALLTDLPTVLEAARADRFALAG</sequence>
<dbReference type="RefSeq" id="WP_085749784.1">
    <property type="nucleotide sequence ID" value="NZ_BSPR01000002.1"/>
</dbReference>
<accession>A0A1W6L5M5</accession>
<reference evidence="1 2" key="1">
    <citation type="submission" date="2016-04" db="EMBL/GenBank/DDBJ databases">
        <title>Complete genome sequence of natural rubber-degrading, novel Gram-negative bacterium, Rhizobacter gummiphilus strain NS21.</title>
        <authorList>
            <person name="Tabata M."/>
            <person name="Kasai D."/>
            <person name="Fukuda M."/>
        </authorList>
    </citation>
    <scope>NUCLEOTIDE SEQUENCE [LARGE SCALE GENOMIC DNA]</scope>
    <source>
        <strain evidence="1 2">NS21</strain>
    </source>
</reference>
<evidence type="ECO:0000313" key="1">
    <source>
        <dbReference type="EMBL" id="ARN19522.1"/>
    </source>
</evidence>
<dbReference type="KEGG" id="rgu:A4W93_06130"/>
<gene>
    <name evidence="1" type="ORF">A4W93_06130</name>
</gene>
<keyword evidence="2" id="KW-1185">Reference proteome</keyword>
<dbReference type="STRING" id="946333.A4W93_06130"/>
<dbReference type="AlphaFoldDB" id="A0A1W6L5M5"/>
<evidence type="ECO:0000313" key="2">
    <source>
        <dbReference type="Proteomes" id="UP000193427"/>
    </source>
</evidence>
<proteinExistence type="predicted"/>
<name>A0A1W6L5M5_9BURK</name>
<organism evidence="1 2">
    <name type="scientific">Piscinibacter gummiphilus</name>
    <dbReference type="NCBI Taxonomy" id="946333"/>
    <lineage>
        <taxon>Bacteria</taxon>
        <taxon>Pseudomonadati</taxon>
        <taxon>Pseudomonadota</taxon>
        <taxon>Betaproteobacteria</taxon>
        <taxon>Burkholderiales</taxon>
        <taxon>Sphaerotilaceae</taxon>
        <taxon>Piscinibacter</taxon>
    </lineage>
</organism>
<dbReference type="OrthoDB" id="9152106at2"/>
<dbReference type="Proteomes" id="UP000193427">
    <property type="component" value="Chromosome"/>
</dbReference>